<dbReference type="Proteomes" id="UP000663499">
    <property type="component" value="Chromosome"/>
</dbReference>
<organism evidence="1 2">
    <name type="scientific">Alkalibacter rhizosphaerae</name>
    <dbReference type="NCBI Taxonomy" id="2815577"/>
    <lineage>
        <taxon>Bacteria</taxon>
        <taxon>Bacillati</taxon>
        <taxon>Bacillota</taxon>
        <taxon>Clostridia</taxon>
        <taxon>Eubacteriales</taxon>
        <taxon>Eubacteriaceae</taxon>
        <taxon>Alkalibacter</taxon>
    </lineage>
</organism>
<evidence type="ECO:0000313" key="2">
    <source>
        <dbReference type="Proteomes" id="UP000663499"/>
    </source>
</evidence>
<protein>
    <submittedName>
        <fullName evidence="1">DUF1934 domain-containing protein</fullName>
    </submittedName>
</protein>
<accession>A0A975AH73</accession>
<dbReference type="EMBL" id="CP071444">
    <property type="protein sequence ID" value="QSX08152.1"/>
    <property type="molecule type" value="Genomic_DNA"/>
</dbReference>
<dbReference type="InterPro" id="IPR015231">
    <property type="entry name" value="DUF1934"/>
</dbReference>
<proteinExistence type="predicted"/>
<dbReference type="Pfam" id="PF09148">
    <property type="entry name" value="DUF1934"/>
    <property type="match status" value="1"/>
</dbReference>
<keyword evidence="2" id="KW-1185">Reference proteome</keyword>
<dbReference type="RefSeq" id="WP_207299494.1">
    <property type="nucleotide sequence ID" value="NZ_CP071444.1"/>
</dbReference>
<dbReference type="InterPro" id="IPR012674">
    <property type="entry name" value="Calycin"/>
</dbReference>
<dbReference type="AlphaFoldDB" id="A0A975AH73"/>
<evidence type="ECO:0000313" key="1">
    <source>
        <dbReference type="EMBL" id="QSX08152.1"/>
    </source>
</evidence>
<dbReference type="SUPFAM" id="SSF50814">
    <property type="entry name" value="Lipocalins"/>
    <property type="match status" value="1"/>
</dbReference>
<sequence length="142" mass="16502">MEKKKIWLSITGRTKHREGMEDVIELVTQGELYRKSNSDYIIYDETEVSGLEGTTTTLEIDRQKMSIMRLGSTNSHMTFETGKKKFNTYTTPYGDMVMSIYTRNLAVDYDKDDQPVDIRVDYNVEIQGLMETTNELNIHVKQ</sequence>
<dbReference type="KEGG" id="alka:J0B03_10160"/>
<gene>
    <name evidence="1" type="ORF">J0B03_10160</name>
</gene>
<dbReference type="Gene3D" id="2.40.128.20">
    <property type="match status" value="1"/>
</dbReference>
<reference evidence="1" key="1">
    <citation type="submission" date="2021-03" db="EMBL/GenBank/DDBJ databases">
        <title>Alkalibacter marinus sp. nov., isolated from tidal flat sediment.</title>
        <authorList>
            <person name="Namirimu T."/>
            <person name="Yang J.-A."/>
            <person name="Yang S.-H."/>
            <person name="Kim Y.-J."/>
            <person name="Kwon K.K."/>
        </authorList>
    </citation>
    <scope>NUCLEOTIDE SEQUENCE</scope>
    <source>
        <strain evidence="1">ES005</strain>
    </source>
</reference>
<name>A0A975AH73_9FIRM</name>